<dbReference type="InterPro" id="IPR018392">
    <property type="entry name" value="LysM"/>
</dbReference>
<feature type="domain" description="LysM" evidence="1">
    <location>
        <begin position="168"/>
        <end position="215"/>
    </location>
</feature>
<dbReference type="EMBL" id="BHVZ01000014">
    <property type="protein sequence ID" value="GCB30632.1"/>
    <property type="molecule type" value="Genomic_DNA"/>
</dbReference>
<dbReference type="PANTHER" id="PTHR34700:SF4">
    <property type="entry name" value="PHAGE-LIKE ELEMENT PBSX PROTEIN XKDP"/>
    <property type="match status" value="1"/>
</dbReference>
<reference evidence="2 3" key="1">
    <citation type="submission" date="2018-10" db="EMBL/GenBank/DDBJ databases">
        <title>Draft Genome Sequence of Anaerotignum sp. KCTC 15736.</title>
        <authorList>
            <person name="Choi S.H."/>
            <person name="Kim J.S."/>
            <person name="Kang S.W."/>
            <person name="Lee J.S."/>
            <person name="Park S.H."/>
        </authorList>
    </citation>
    <scope>NUCLEOTIDE SEQUENCE [LARGE SCALE GENOMIC DNA]</scope>
    <source>
        <strain evidence="2 3">KCTC 15736</strain>
    </source>
</reference>
<accession>A0A401LGI2</accession>
<sequence>MYRLYLKQNGEQLLLPVTPAEIETRTGNQNKTAYILDFGEMNLAKKPGLTEIRFTALLPGRAYSFVQTEGGFREPEYFLNRFKEYKASAKPVQMILFRRLADGKQKFCGNTEVLLEEYTVTEKGGEQGDFWVEFFWKEWRAAKSIRYSIQGNSMMAQGQARQAKQPAAGYTVQRGDSLWSIAKKQLGDGTKYKEIARKNGIANPNRIYPGQVLKL</sequence>
<gene>
    <name evidence="2" type="ORF">KGMB03357_22930</name>
</gene>
<dbReference type="Gene3D" id="3.10.350.10">
    <property type="entry name" value="LysM domain"/>
    <property type="match status" value="1"/>
</dbReference>
<protein>
    <submittedName>
        <fullName evidence="2">Peptidoglycan-binding protein</fullName>
    </submittedName>
</protein>
<dbReference type="AlphaFoldDB" id="A0A401LGI2"/>
<dbReference type="InterPro" id="IPR052196">
    <property type="entry name" value="Bact_Kbp"/>
</dbReference>
<dbReference type="OrthoDB" id="9815473at2"/>
<evidence type="ECO:0000259" key="1">
    <source>
        <dbReference type="PROSITE" id="PS51782"/>
    </source>
</evidence>
<organism evidence="2 3">
    <name type="scientific">Anaerotignum faecicola</name>
    <dbReference type="NCBI Taxonomy" id="2358141"/>
    <lineage>
        <taxon>Bacteria</taxon>
        <taxon>Bacillati</taxon>
        <taxon>Bacillota</taxon>
        <taxon>Clostridia</taxon>
        <taxon>Lachnospirales</taxon>
        <taxon>Anaerotignaceae</taxon>
        <taxon>Anaerotignum</taxon>
    </lineage>
</organism>
<dbReference type="SUPFAM" id="SSF54106">
    <property type="entry name" value="LysM domain"/>
    <property type="match status" value="1"/>
</dbReference>
<dbReference type="CDD" id="cd00118">
    <property type="entry name" value="LysM"/>
    <property type="match status" value="1"/>
</dbReference>
<name>A0A401LGI2_9FIRM</name>
<dbReference type="Proteomes" id="UP000287361">
    <property type="component" value="Unassembled WGS sequence"/>
</dbReference>
<dbReference type="InterPro" id="IPR036779">
    <property type="entry name" value="LysM_dom_sf"/>
</dbReference>
<proteinExistence type="predicted"/>
<dbReference type="PROSITE" id="PS51782">
    <property type="entry name" value="LYSM"/>
    <property type="match status" value="1"/>
</dbReference>
<dbReference type="Pfam" id="PF01476">
    <property type="entry name" value="LysM"/>
    <property type="match status" value="1"/>
</dbReference>
<comment type="caution">
    <text evidence="2">The sequence shown here is derived from an EMBL/GenBank/DDBJ whole genome shotgun (WGS) entry which is preliminary data.</text>
</comment>
<dbReference type="PANTHER" id="PTHR34700">
    <property type="entry name" value="POTASSIUM BINDING PROTEIN KBP"/>
    <property type="match status" value="1"/>
</dbReference>
<evidence type="ECO:0000313" key="3">
    <source>
        <dbReference type="Proteomes" id="UP000287361"/>
    </source>
</evidence>
<evidence type="ECO:0000313" key="2">
    <source>
        <dbReference type="EMBL" id="GCB30632.1"/>
    </source>
</evidence>
<keyword evidence="3" id="KW-1185">Reference proteome</keyword>
<dbReference type="SMART" id="SM00257">
    <property type="entry name" value="LysM"/>
    <property type="match status" value="1"/>
</dbReference>